<feature type="transmembrane region" description="Helical" evidence="8">
    <location>
        <begin position="290"/>
        <end position="309"/>
    </location>
</feature>
<reference evidence="10" key="1">
    <citation type="journal article" date="2019" name="Int. J. Syst. Evol. Microbiol.">
        <title>The Global Catalogue of Microorganisms (GCM) 10K type strain sequencing project: providing services to taxonomists for standard genome sequencing and annotation.</title>
        <authorList>
            <consortium name="The Broad Institute Genomics Platform"/>
            <consortium name="The Broad Institute Genome Sequencing Center for Infectious Disease"/>
            <person name="Wu L."/>
            <person name="Ma J."/>
        </authorList>
    </citation>
    <scope>NUCLEOTIDE SEQUENCE [LARGE SCALE GENOMIC DNA]</scope>
    <source>
        <strain evidence="10">NBRC 108894</strain>
    </source>
</reference>
<keyword evidence="10" id="KW-1185">Reference proteome</keyword>
<feature type="transmembrane region" description="Helical" evidence="8">
    <location>
        <begin position="65"/>
        <end position="85"/>
    </location>
</feature>
<evidence type="ECO:0000256" key="2">
    <source>
        <dbReference type="ARBA" id="ARBA00022475"/>
    </source>
</evidence>
<dbReference type="PANTHER" id="PTHR33908">
    <property type="entry name" value="MANNOSYLTRANSFERASE YKCB-RELATED"/>
    <property type="match status" value="1"/>
</dbReference>
<keyword evidence="5 8" id="KW-0812">Transmembrane</keyword>
<evidence type="ECO:0000256" key="7">
    <source>
        <dbReference type="ARBA" id="ARBA00023136"/>
    </source>
</evidence>
<feature type="transmembrane region" description="Helical" evidence="8">
    <location>
        <begin position="176"/>
        <end position="203"/>
    </location>
</feature>
<feature type="transmembrane region" description="Helical" evidence="8">
    <location>
        <begin position="144"/>
        <end position="164"/>
    </location>
</feature>
<evidence type="ECO:0000256" key="6">
    <source>
        <dbReference type="ARBA" id="ARBA00022989"/>
    </source>
</evidence>
<accession>A0ABQ6K2T7</accession>
<feature type="transmembrane region" description="Helical" evidence="8">
    <location>
        <begin position="92"/>
        <end position="112"/>
    </location>
</feature>
<keyword evidence="7 8" id="KW-0472">Membrane</keyword>
<comment type="caution">
    <text evidence="9">The sequence shown here is derived from an EMBL/GenBank/DDBJ whole genome shotgun (WGS) entry which is preliminary data.</text>
</comment>
<dbReference type="EMBL" id="BSVB01000001">
    <property type="protein sequence ID" value="GMA94619.1"/>
    <property type="molecule type" value="Genomic_DNA"/>
</dbReference>
<organism evidence="9 10">
    <name type="scientific">Pseudolysinimonas kribbensis</name>
    <dbReference type="NCBI Taxonomy" id="433641"/>
    <lineage>
        <taxon>Bacteria</taxon>
        <taxon>Bacillati</taxon>
        <taxon>Actinomycetota</taxon>
        <taxon>Actinomycetes</taxon>
        <taxon>Micrococcales</taxon>
        <taxon>Microbacteriaceae</taxon>
        <taxon>Pseudolysinimonas</taxon>
    </lineage>
</organism>
<evidence type="ECO:0000256" key="4">
    <source>
        <dbReference type="ARBA" id="ARBA00022679"/>
    </source>
</evidence>
<feature type="transmembrane region" description="Helical" evidence="8">
    <location>
        <begin position="215"/>
        <end position="234"/>
    </location>
</feature>
<evidence type="ECO:0000256" key="5">
    <source>
        <dbReference type="ARBA" id="ARBA00022692"/>
    </source>
</evidence>
<feature type="transmembrane region" description="Helical" evidence="8">
    <location>
        <begin position="315"/>
        <end position="334"/>
    </location>
</feature>
<comment type="subcellular location">
    <subcellularLocation>
        <location evidence="1">Cell membrane</location>
        <topology evidence="1">Multi-pass membrane protein</topology>
    </subcellularLocation>
</comment>
<sequence>MTTLVAVPVDAPPASRRPAIAAACGVGVVGAAVALAGAGIPSLWGDEVVSIMSARRSWGSLADELGSIDAVHGLYYAILHVWVVVTGSDAVAVRALSALAVALAAAGMVPLVRSLGGGLRPALVAGLVFAVLPRVAYAGSDARSAALEMAGVVALSLLLARGAVARPGWRWLGYGVGLGVLVTLFLDTALVVAAHLVLVVLLTRAPERRAALRRFAAAVGIALVLSAPVVIAGWRQRSQVGFLADRAPTPRTVLVTPWFGDAALAIAAGGSLLLAVVAVLRRAPLARAGIVALVGALVPSVVILTLGAALGGFYAARYVGFTAPWVALLLAVGVEEAVRRLPAVGRAPASAVAIALVAALAAPTVVSQRAPTARNAGTDWNEVAALIAARSHPGDGIAFDDGVRHSRRPRLALHAYPDAFRGVTDLGLVTPYERTDGLWDLTRPLTPGLIGRSDRVWLVTRSRHGAAQVEALRLAGLHPERAWSLDADVVTLWGRP</sequence>
<keyword evidence="4" id="KW-0808">Transferase</keyword>
<feature type="transmembrane region" description="Helical" evidence="8">
    <location>
        <begin position="254"/>
        <end position="278"/>
    </location>
</feature>
<proteinExistence type="predicted"/>
<dbReference type="InterPro" id="IPR050297">
    <property type="entry name" value="LipidA_mod_glycosyltrf_83"/>
</dbReference>
<evidence type="ECO:0000256" key="8">
    <source>
        <dbReference type="SAM" id="Phobius"/>
    </source>
</evidence>
<protein>
    <submittedName>
        <fullName evidence="9">Mannosyltransferase</fullName>
    </submittedName>
</protein>
<evidence type="ECO:0000256" key="1">
    <source>
        <dbReference type="ARBA" id="ARBA00004651"/>
    </source>
</evidence>
<feature type="transmembrane region" description="Helical" evidence="8">
    <location>
        <begin position="118"/>
        <end position="137"/>
    </location>
</feature>
<evidence type="ECO:0000313" key="9">
    <source>
        <dbReference type="EMBL" id="GMA94619.1"/>
    </source>
</evidence>
<feature type="transmembrane region" description="Helical" evidence="8">
    <location>
        <begin position="346"/>
        <end position="366"/>
    </location>
</feature>
<keyword evidence="6 8" id="KW-1133">Transmembrane helix</keyword>
<dbReference type="PANTHER" id="PTHR33908:SF3">
    <property type="entry name" value="UNDECAPRENYL PHOSPHATE-ALPHA-4-AMINO-4-DEOXY-L-ARABINOSE ARABINOSYL TRANSFERASE"/>
    <property type="match status" value="1"/>
</dbReference>
<gene>
    <name evidence="9" type="ORF">GCM10025881_14430</name>
</gene>
<keyword evidence="2" id="KW-1003">Cell membrane</keyword>
<keyword evidence="3 9" id="KW-0328">Glycosyltransferase</keyword>
<evidence type="ECO:0000313" key="10">
    <source>
        <dbReference type="Proteomes" id="UP001157034"/>
    </source>
</evidence>
<dbReference type="Proteomes" id="UP001157034">
    <property type="component" value="Unassembled WGS sequence"/>
</dbReference>
<name>A0ABQ6K2T7_9MICO</name>
<feature type="transmembrane region" description="Helical" evidence="8">
    <location>
        <begin position="20"/>
        <end position="45"/>
    </location>
</feature>
<evidence type="ECO:0000256" key="3">
    <source>
        <dbReference type="ARBA" id="ARBA00022676"/>
    </source>
</evidence>
<dbReference type="RefSeq" id="WP_284253520.1">
    <property type="nucleotide sequence ID" value="NZ_BAAAQO010000002.1"/>
</dbReference>
<dbReference type="GO" id="GO:0016757">
    <property type="term" value="F:glycosyltransferase activity"/>
    <property type="evidence" value="ECO:0007669"/>
    <property type="project" value="UniProtKB-KW"/>
</dbReference>